<dbReference type="Pfam" id="PF10220">
    <property type="entry name" value="Smg8_Smg9"/>
    <property type="match status" value="2"/>
</dbReference>
<keyword evidence="5" id="KW-1185">Reference proteome</keyword>
<dbReference type="PANTHER" id="PTHR13091:SF0">
    <property type="entry name" value="NONSENSE-MEDIATED MRNA DECAY FACTOR SMG8"/>
    <property type="match status" value="1"/>
</dbReference>
<dbReference type="InterPro" id="IPR019354">
    <property type="entry name" value="SMG8-like"/>
</dbReference>
<dbReference type="AlphaFoldDB" id="A0A1V9YAB2"/>
<reference evidence="4 5" key="1">
    <citation type="journal article" date="2014" name="Genome Biol. Evol.">
        <title>The secreted proteins of Achlya hypogyna and Thraustotheca clavata identify the ancestral oomycete secretome and reveal gene acquisitions by horizontal gene transfer.</title>
        <authorList>
            <person name="Misner I."/>
            <person name="Blouin N."/>
            <person name="Leonard G."/>
            <person name="Richards T.A."/>
            <person name="Lane C.E."/>
        </authorList>
    </citation>
    <scope>NUCLEOTIDE SEQUENCE [LARGE SCALE GENOMIC DNA]</scope>
    <source>
        <strain evidence="4 5">ATCC 48635</strain>
    </source>
</reference>
<evidence type="ECO:0000313" key="4">
    <source>
        <dbReference type="EMBL" id="OQR82618.1"/>
    </source>
</evidence>
<evidence type="ECO:0000256" key="1">
    <source>
        <dbReference type="ARBA" id="ARBA00006443"/>
    </source>
</evidence>
<sequence length="722" mass="78525">MRPDGALTTPPPPLPPLPLELLRNIELTLHPAPAVAKELTSALLQEGRPAVVVGVTGSNADATTRFANRLLGSYVFADVCTNDLHAPVAPGADVRFYYDHERHLVVILGLLHSPMTPIAAAEIESARLQLLLLTSCHILYMVKDDARVSTSQTKLYRTLVQAKQQLGALLKAQGKHGKVPTSASPYAPGRLVPVLVHVFPLPTELAVRSNKGRAAMMTFCKAMESKVQATIKPLRSHVVSVVRLKDLPSQLAAGRDRRLFIIDPSHTVVAVTRKVATGDCDLLARMASVLDLAGTGATTKQLFQPLEDEDSIGVPHAIQYISKAVDVLLQNSGAAESILPLGLWLRHVQQLVQWIFGDDAIFHAPTSDDYEPKDALTPFEALDTVGTFAHDLCAREYPAAVKRYLAERPEACSSSVHAARVERTLVEFKRCVGRSNAHAANFAAAISAACTDAWSSGRRLCDAISISNQPCTVLVSGRVEPHQHSSGVYLTVACHCGASLHRSNTDTMWQLPCCRAERLVTTASGATLLELGDFAAYQPQDGFTMDGFVPKFTCLSPWYREAPGQPKRPRRQKSKEHPKVPTELVAYAGLEYECTMGHRFFFTTSAASLQDTAWPGCDMAVYVQCFQCAVSSATKAVEHAQLRRVYVATPPGAQRVLGLHLSIKLDESEYVVFAFDHATLPANRTICCCLPYVFTTEAGPLRHGAALKLDSRVLSVMPMLPP</sequence>
<dbReference type="STRING" id="1202772.A0A1V9YAB2"/>
<proteinExistence type="inferred from homology"/>
<evidence type="ECO:0000256" key="3">
    <source>
        <dbReference type="ARBA" id="ARBA00029509"/>
    </source>
</evidence>
<dbReference type="OrthoDB" id="63589at2759"/>
<gene>
    <name evidence="4" type="ORF">ACHHYP_15740</name>
</gene>
<keyword evidence="2" id="KW-0866">Nonsense-mediated mRNA decay</keyword>
<accession>A0A1V9YAB2</accession>
<evidence type="ECO:0000256" key="2">
    <source>
        <dbReference type="ARBA" id="ARBA00023161"/>
    </source>
</evidence>
<evidence type="ECO:0000313" key="5">
    <source>
        <dbReference type="Proteomes" id="UP000243579"/>
    </source>
</evidence>
<dbReference type="EMBL" id="JNBR01002429">
    <property type="protein sequence ID" value="OQR82618.1"/>
    <property type="molecule type" value="Genomic_DNA"/>
</dbReference>
<dbReference type="Proteomes" id="UP000243579">
    <property type="component" value="Unassembled WGS sequence"/>
</dbReference>
<dbReference type="GO" id="GO:0000184">
    <property type="term" value="P:nuclear-transcribed mRNA catabolic process, nonsense-mediated decay"/>
    <property type="evidence" value="ECO:0007669"/>
    <property type="project" value="UniProtKB-KW"/>
</dbReference>
<protein>
    <recommendedName>
        <fullName evidence="3">Nonsense-mediated mRNA decay factor SMG8</fullName>
    </recommendedName>
</protein>
<name>A0A1V9YAB2_ACHHY</name>
<organism evidence="4 5">
    <name type="scientific">Achlya hypogyna</name>
    <name type="common">Oomycete</name>
    <name type="synonym">Protoachlya hypogyna</name>
    <dbReference type="NCBI Taxonomy" id="1202772"/>
    <lineage>
        <taxon>Eukaryota</taxon>
        <taxon>Sar</taxon>
        <taxon>Stramenopiles</taxon>
        <taxon>Oomycota</taxon>
        <taxon>Saprolegniomycetes</taxon>
        <taxon>Saprolegniales</taxon>
        <taxon>Achlyaceae</taxon>
        <taxon>Achlya</taxon>
    </lineage>
</organism>
<comment type="similarity">
    <text evidence="1">Belongs to the SMG8 family.</text>
</comment>
<dbReference type="PANTHER" id="PTHR13091">
    <property type="entry name" value="AMPLIFIED IN BREAST CANCER 2-RELATED"/>
    <property type="match status" value="1"/>
</dbReference>
<comment type="caution">
    <text evidence="4">The sequence shown here is derived from an EMBL/GenBank/DDBJ whole genome shotgun (WGS) entry which is preliminary data.</text>
</comment>